<dbReference type="RefSeq" id="WP_106346964.1">
    <property type="nucleotide sequence ID" value="NZ_PVUE01000001.1"/>
</dbReference>
<evidence type="ECO:0000256" key="1">
    <source>
        <dbReference type="ARBA" id="ARBA00001974"/>
    </source>
</evidence>
<evidence type="ECO:0000256" key="5">
    <source>
        <dbReference type="ARBA" id="ARBA00022827"/>
    </source>
</evidence>
<comment type="caution">
    <text evidence="11">The sequence shown here is derived from an EMBL/GenBank/DDBJ whole genome shotgun (WGS) entry which is preliminary data.</text>
</comment>
<reference evidence="11 12" key="1">
    <citation type="submission" date="2018-03" db="EMBL/GenBank/DDBJ databases">
        <title>Genomic Encyclopedia of Archaeal and Bacterial Type Strains, Phase II (KMG-II): from individual species to whole genera.</title>
        <authorList>
            <person name="Goeker M."/>
        </authorList>
    </citation>
    <scope>NUCLEOTIDE SEQUENCE [LARGE SCALE GENOMIC DNA]</scope>
    <source>
        <strain evidence="11 12">DSM 100065</strain>
    </source>
</reference>
<dbReference type="InterPro" id="IPR013786">
    <property type="entry name" value="AcylCoA_DH/ox_N"/>
</dbReference>
<keyword evidence="6 7" id="KW-0560">Oxidoreductase</keyword>
<dbReference type="GO" id="GO:0033539">
    <property type="term" value="P:fatty acid beta-oxidation using acyl-CoA dehydrogenase"/>
    <property type="evidence" value="ECO:0007669"/>
    <property type="project" value="TreeGrafter"/>
</dbReference>
<evidence type="ECO:0000256" key="2">
    <source>
        <dbReference type="ARBA" id="ARBA00009347"/>
    </source>
</evidence>
<sequence length="427" mass="47101">MAYEFTQQGKDLLEQVKAYMDEFIYPKVDEYHAEAERLGHSGFPAILDDMKKAARERGLWNLFIPHLNPGAPGTKLSNVDYAPISEELGKVGFASQALNCAAPDTGNMEILNMYGSDRVKKDWLDPLLEGEIRSAFSMTEPAVASSDATNIGLRIERDGDEYVLNGTKWFSSGAMRENCRVLVVMGKTDPSASRHLQQSMIVVPKDTPGISIGRQPHVFGFDHGGGHPEIHYENVRVPAENLLGEPGSGFAISQARLGPGRIHHCMRSIGVAERALELMVKRSLERETFGTSVAQKGIIQDWIAEARINIDMHREYVLRTAHLMDTVGNKSAAAEISGIKVAVPRMALKIIDDAIQVFGAAGVTQFAPLAEMYASMRTLRIADGPDEVHKMTIARREILKYDGTFRINPTVGSRKKESGDEVPVMRP</sequence>
<dbReference type="InterPro" id="IPR036250">
    <property type="entry name" value="AcylCo_DH-like_C"/>
</dbReference>
<dbReference type="Gene3D" id="2.40.110.10">
    <property type="entry name" value="Butyryl-CoA Dehydrogenase, subunit A, domain 2"/>
    <property type="match status" value="1"/>
</dbReference>
<evidence type="ECO:0000256" key="3">
    <source>
        <dbReference type="ARBA" id="ARBA00011738"/>
    </source>
</evidence>
<dbReference type="InterPro" id="IPR050741">
    <property type="entry name" value="Acyl-CoA_dehydrogenase"/>
</dbReference>
<dbReference type="InterPro" id="IPR046373">
    <property type="entry name" value="Acyl-CoA_Oxase/DH_mid-dom_sf"/>
</dbReference>
<feature type="domain" description="Acyl-CoA dehydrogenase/oxidase C-terminal" evidence="8">
    <location>
        <begin position="247"/>
        <end position="396"/>
    </location>
</feature>
<keyword evidence="5 7" id="KW-0274">FAD</keyword>
<dbReference type="Proteomes" id="UP000237752">
    <property type="component" value="Unassembled WGS sequence"/>
</dbReference>
<keyword evidence="12" id="KW-1185">Reference proteome</keyword>
<organism evidence="11 12">
    <name type="scientific">Antricoccus suffuscus</name>
    <dbReference type="NCBI Taxonomy" id="1629062"/>
    <lineage>
        <taxon>Bacteria</taxon>
        <taxon>Bacillati</taxon>
        <taxon>Actinomycetota</taxon>
        <taxon>Actinomycetes</taxon>
        <taxon>Geodermatophilales</taxon>
        <taxon>Antricoccaceae</taxon>
        <taxon>Antricoccus</taxon>
    </lineage>
</organism>
<evidence type="ECO:0000259" key="10">
    <source>
        <dbReference type="Pfam" id="PF02771"/>
    </source>
</evidence>
<dbReference type="PANTHER" id="PTHR48083">
    <property type="entry name" value="MEDIUM-CHAIN SPECIFIC ACYL-COA DEHYDROGENASE, MITOCHONDRIAL-RELATED"/>
    <property type="match status" value="1"/>
</dbReference>
<dbReference type="PANTHER" id="PTHR48083:SF13">
    <property type="entry name" value="ACYL-COA DEHYDROGENASE FAMILY MEMBER 11"/>
    <property type="match status" value="1"/>
</dbReference>
<dbReference type="InterPro" id="IPR037069">
    <property type="entry name" value="AcylCoA_DH/ox_N_sf"/>
</dbReference>
<dbReference type="Pfam" id="PF00441">
    <property type="entry name" value="Acyl-CoA_dh_1"/>
    <property type="match status" value="1"/>
</dbReference>
<comment type="subunit">
    <text evidence="3">Homodimer.</text>
</comment>
<dbReference type="GO" id="GO:0005737">
    <property type="term" value="C:cytoplasm"/>
    <property type="evidence" value="ECO:0007669"/>
    <property type="project" value="TreeGrafter"/>
</dbReference>
<protein>
    <submittedName>
        <fullName evidence="11">Acyl-CoA dehydrogenase</fullName>
    </submittedName>
</protein>
<dbReference type="InterPro" id="IPR006091">
    <property type="entry name" value="Acyl-CoA_Oxase/DH_mid-dom"/>
</dbReference>
<comment type="similarity">
    <text evidence="2 7">Belongs to the acyl-CoA dehydrogenase family.</text>
</comment>
<feature type="domain" description="Acyl-CoA oxidase/dehydrogenase middle" evidence="9">
    <location>
        <begin position="135"/>
        <end position="234"/>
    </location>
</feature>
<evidence type="ECO:0000313" key="12">
    <source>
        <dbReference type="Proteomes" id="UP000237752"/>
    </source>
</evidence>
<dbReference type="Gene3D" id="1.10.540.10">
    <property type="entry name" value="Acyl-CoA dehydrogenase/oxidase, N-terminal domain"/>
    <property type="match status" value="1"/>
</dbReference>
<evidence type="ECO:0000256" key="6">
    <source>
        <dbReference type="ARBA" id="ARBA00023002"/>
    </source>
</evidence>
<dbReference type="Pfam" id="PF02770">
    <property type="entry name" value="Acyl-CoA_dh_M"/>
    <property type="match status" value="1"/>
</dbReference>
<evidence type="ECO:0000256" key="7">
    <source>
        <dbReference type="RuleBase" id="RU362125"/>
    </source>
</evidence>
<name>A0A2T1A5Y7_9ACTN</name>
<feature type="domain" description="Acyl-CoA dehydrogenase/oxidase N-terminal" evidence="10">
    <location>
        <begin position="9"/>
        <end position="131"/>
    </location>
</feature>
<gene>
    <name evidence="11" type="ORF">CLV47_10111</name>
</gene>
<dbReference type="Pfam" id="PF02771">
    <property type="entry name" value="Acyl-CoA_dh_N"/>
    <property type="match status" value="1"/>
</dbReference>
<dbReference type="SUPFAM" id="SSF47203">
    <property type="entry name" value="Acyl-CoA dehydrogenase C-terminal domain-like"/>
    <property type="match status" value="1"/>
</dbReference>
<keyword evidence="4 7" id="KW-0285">Flavoprotein</keyword>
<comment type="cofactor">
    <cofactor evidence="1 7">
        <name>FAD</name>
        <dbReference type="ChEBI" id="CHEBI:57692"/>
    </cofactor>
</comment>
<evidence type="ECO:0000256" key="4">
    <source>
        <dbReference type="ARBA" id="ARBA00022630"/>
    </source>
</evidence>
<dbReference type="GO" id="GO:0003995">
    <property type="term" value="F:acyl-CoA dehydrogenase activity"/>
    <property type="evidence" value="ECO:0007669"/>
    <property type="project" value="TreeGrafter"/>
</dbReference>
<dbReference type="GO" id="GO:0050660">
    <property type="term" value="F:flavin adenine dinucleotide binding"/>
    <property type="evidence" value="ECO:0007669"/>
    <property type="project" value="InterPro"/>
</dbReference>
<dbReference type="EMBL" id="PVUE01000001">
    <property type="protein sequence ID" value="PRZ43887.1"/>
    <property type="molecule type" value="Genomic_DNA"/>
</dbReference>
<evidence type="ECO:0000313" key="11">
    <source>
        <dbReference type="EMBL" id="PRZ43887.1"/>
    </source>
</evidence>
<dbReference type="Gene3D" id="1.20.140.10">
    <property type="entry name" value="Butyryl-CoA Dehydrogenase, subunit A, domain 3"/>
    <property type="match status" value="1"/>
</dbReference>
<dbReference type="InterPro" id="IPR009075">
    <property type="entry name" value="AcylCo_DH/oxidase_C"/>
</dbReference>
<dbReference type="SUPFAM" id="SSF56645">
    <property type="entry name" value="Acyl-CoA dehydrogenase NM domain-like"/>
    <property type="match status" value="1"/>
</dbReference>
<evidence type="ECO:0000259" key="8">
    <source>
        <dbReference type="Pfam" id="PF00441"/>
    </source>
</evidence>
<evidence type="ECO:0000259" key="9">
    <source>
        <dbReference type="Pfam" id="PF02770"/>
    </source>
</evidence>
<dbReference type="OrthoDB" id="2769798at2"/>
<dbReference type="FunFam" id="2.40.110.10:FF:000002">
    <property type="entry name" value="Acyl-CoA dehydrogenase fadE12"/>
    <property type="match status" value="1"/>
</dbReference>
<proteinExistence type="inferred from homology"/>
<accession>A0A2T1A5Y7</accession>
<dbReference type="InterPro" id="IPR009100">
    <property type="entry name" value="AcylCoA_DH/oxidase_NM_dom_sf"/>
</dbReference>
<dbReference type="AlphaFoldDB" id="A0A2T1A5Y7"/>